<dbReference type="Pfam" id="PF00491">
    <property type="entry name" value="Arginase"/>
    <property type="match status" value="1"/>
</dbReference>
<dbReference type="RefSeq" id="WP_193753519.1">
    <property type="nucleotide sequence ID" value="NZ_LDQA01000102.1"/>
</dbReference>
<comment type="caution">
    <text evidence="1">The sequence shown here is derived from an EMBL/GenBank/DDBJ whole genome shotgun (WGS) entry which is preliminary data.</text>
</comment>
<dbReference type="Gene3D" id="3.40.800.10">
    <property type="entry name" value="Ureohydrolase domain"/>
    <property type="match status" value="1"/>
</dbReference>
<dbReference type="GO" id="GO:0016813">
    <property type="term" value="F:hydrolase activity, acting on carbon-nitrogen (but not peptide) bonds, in linear amidines"/>
    <property type="evidence" value="ECO:0007669"/>
    <property type="project" value="UniProtKB-ARBA"/>
</dbReference>
<dbReference type="GO" id="GO:0046872">
    <property type="term" value="F:metal ion binding"/>
    <property type="evidence" value="ECO:0007669"/>
    <property type="project" value="InterPro"/>
</dbReference>
<dbReference type="EMBL" id="LDQA01000102">
    <property type="protein sequence ID" value="KTR01411.1"/>
    <property type="molecule type" value="Genomic_DNA"/>
</dbReference>
<evidence type="ECO:0000313" key="2">
    <source>
        <dbReference type="Proteomes" id="UP000078529"/>
    </source>
</evidence>
<keyword evidence="2" id="KW-1185">Reference proteome</keyword>
<dbReference type="PATRIC" id="fig|401562.4.peg.371"/>
<proteinExistence type="predicted"/>
<feature type="non-terminal residue" evidence="1">
    <location>
        <position position="1"/>
    </location>
</feature>
<dbReference type="InterPro" id="IPR023696">
    <property type="entry name" value="Ureohydrolase_dom_sf"/>
</dbReference>
<gene>
    <name evidence="1" type="ORF">NS365_22765</name>
</gene>
<sequence>FIRGLFHYLGGLAVSAPVGLWESGLGAGLPLSSLVLVGQRDLDPFEEVLIDQAEIPHIKPTDDLPVALRRAIAGRPIYLHLDCDVLEPGIVPTDYRHEGGLSLADLRLCAEVMAEHLVVGVEIAEFQISWSPSGAPVSPRPILDALAPILRS</sequence>
<dbReference type="AlphaFoldDB" id="A0A175REH4"/>
<reference evidence="1 2" key="1">
    <citation type="journal article" date="2016" name="Front. Microbiol.">
        <title>Genomic Resource of Rice Seed Associated Bacteria.</title>
        <authorList>
            <person name="Midha S."/>
            <person name="Bansal K."/>
            <person name="Sharma S."/>
            <person name="Kumar N."/>
            <person name="Patil P.P."/>
            <person name="Chaudhry V."/>
            <person name="Patil P.B."/>
        </authorList>
    </citation>
    <scope>NUCLEOTIDE SEQUENCE [LARGE SCALE GENOMIC DNA]</scope>
    <source>
        <strain evidence="1 2">NS365</strain>
    </source>
</reference>
<protein>
    <submittedName>
        <fullName evidence="1">Arginase</fullName>
    </submittedName>
</protein>
<name>A0A175REH4_9HYPH</name>
<dbReference type="InterPro" id="IPR006035">
    <property type="entry name" value="Ureohydrolase"/>
</dbReference>
<accession>A0A175REH4</accession>
<dbReference type="SUPFAM" id="SSF52768">
    <property type="entry name" value="Arginase/deacetylase"/>
    <property type="match status" value="1"/>
</dbReference>
<dbReference type="Proteomes" id="UP000078529">
    <property type="component" value="Unassembled WGS sequence"/>
</dbReference>
<evidence type="ECO:0000313" key="1">
    <source>
        <dbReference type="EMBL" id="KTR01411.1"/>
    </source>
</evidence>
<organism evidence="1 2">
    <name type="scientific">Aureimonas ureilytica</name>
    <dbReference type="NCBI Taxonomy" id="401562"/>
    <lineage>
        <taxon>Bacteria</taxon>
        <taxon>Pseudomonadati</taxon>
        <taxon>Pseudomonadota</taxon>
        <taxon>Alphaproteobacteria</taxon>
        <taxon>Hyphomicrobiales</taxon>
        <taxon>Aurantimonadaceae</taxon>
        <taxon>Aureimonas</taxon>
    </lineage>
</organism>